<dbReference type="AlphaFoldDB" id="A0A2U8FWJ4"/>
<keyword evidence="5" id="KW-1185">Reference proteome</keyword>
<name>A0A2U8FWJ4_9BURK</name>
<comment type="similarity">
    <text evidence="2">Belongs to the AB hydrolase superfamily. FUS2 hydrolase family.</text>
</comment>
<keyword evidence="4" id="KW-0614">Plasmid</keyword>
<dbReference type="SUPFAM" id="SSF53474">
    <property type="entry name" value="alpha/beta-Hydrolases"/>
    <property type="match status" value="1"/>
</dbReference>
<dbReference type="RefSeq" id="WP_109038504.1">
    <property type="nucleotide sequence ID" value="NZ_CP029211.1"/>
</dbReference>
<dbReference type="Proteomes" id="UP000244892">
    <property type="component" value="Plasmid pTB101"/>
</dbReference>
<dbReference type="PANTHER" id="PTHR22946">
    <property type="entry name" value="DIENELACTONE HYDROLASE DOMAIN-CONTAINING PROTEIN-RELATED"/>
    <property type="match status" value="1"/>
</dbReference>
<evidence type="ECO:0000256" key="2">
    <source>
        <dbReference type="ARBA" id="ARBA00038115"/>
    </source>
</evidence>
<gene>
    <name evidence="4" type="ORF">DEH84_17495</name>
</gene>
<geneLocation type="plasmid" evidence="5">
    <name>ptb101</name>
</geneLocation>
<dbReference type="KEGG" id="aon:DEH84_17495"/>
<evidence type="ECO:0000256" key="1">
    <source>
        <dbReference type="ARBA" id="ARBA00022801"/>
    </source>
</evidence>
<dbReference type="PANTHER" id="PTHR22946:SF9">
    <property type="entry name" value="POLYKETIDE TRANSFERASE AF380"/>
    <property type="match status" value="1"/>
</dbReference>
<reference evidence="4 5" key="1">
    <citation type="submission" date="2018-05" db="EMBL/GenBank/DDBJ databases">
        <title>complete genome sequence of Aquabacterium olei NBRC 110486.</title>
        <authorList>
            <person name="Tang B."/>
            <person name="Chang J."/>
            <person name="Zhang L."/>
            <person name="Yang H."/>
        </authorList>
    </citation>
    <scope>NUCLEOTIDE SEQUENCE [LARGE SCALE GENOMIC DNA]</scope>
    <source>
        <strain evidence="4 5">NBRC 110486</strain>
        <plasmid evidence="5">Plasmid ptb101</plasmid>
    </source>
</reference>
<sequence>MSTPLQAPERVKIICADATVLAGHFVTAAPTADTRRAPVLVCPATGVRQQFYLRFAAWLAEHGHDVLVFDYRGVGLSLQGPLKACQATLAEWGQQDQVAALDWLLARTGQPKVLLVGHSAGGQMIGLLPNHDRIARAVGVAASTGWFKGMRPGFRLQANLAFKALIPLGIRLKGYAPCSRLGLGEDLPAAVATQWGQWCAAGGYATNAVKRHPDRDFHAAVRAPVTVFHATDDDIATPATVADLMRTWPQADKRVVRVSPREHGLKAIGHINWFRSSHQALWPLIGQALRG</sequence>
<organism evidence="4 5">
    <name type="scientific">Aquabacterium olei</name>
    <dbReference type="NCBI Taxonomy" id="1296669"/>
    <lineage>
        <taxon>Bacteria</taxon>
        <taxon>Pseudomonadati</taxon>
        <taxon>Pseudomonadota</taxon>
        <taxon>Betaproteobacteria</taxon>
        <taxon>Burkholderiales</taxon>
        <taxon>Aquabacterium</taxon>
    </lineage>
</organism>
<proteinExistence type="inferred from homology"/>
<keyword evidence="1 4" id="KW-0378">Hydrolase</keyword>
<dbReference type="InterPro" id="IPR017208">
    <property type="entry name" value="UCP037442_abhydr"/>
</dbReference>
<dbReference type="Gene3D" id="3.40.50.1820">
    <property type="entry name" value="alpha/beta hydrolase"/>
    <property type="match status" value="1"/>
</dbReference>
<feature type="domain" description="AB hydrolase-1" evidence="3">
    <location>
        <begin position="55"/>
        <end position="147"/>
    </location>
</feature>
<dbReference type="OrthoDB" id="9785076at2"/>
<evidence type="ECO:0000259" key="3">
    <source>
        <dbReference type="Pfam" id="PF00561"/>
    </source>
</evidence>
<dbReference type="InterPro" id="IPR000073">
    <property type="entry name" value="AB_hydrolase_1"/>
</dbReference>
<dbReference type="GO" id="GO:0052689">
    <property type="term" value="F:carboxylic ester hydrolase activity"/>
    <property type="evidence" value="ECO:0007669"/>
    <property type="project" value="UniProtKB-ARBA"/>
</dbReference>
<accession>A0A2U8FWJ4</accession>
<dbReference type="PIRSF" id="PIRSF037442">
    <property type="entry name" value="UCP037442_abhydr"/>
    <property type="match status" value="1"/>
</dbReference>
<protein>
    <submittedName>
        <fullName evidence="4">Alpha/beta hydrolase</fullName>
    </submittedName>
</protein>
<dbReference type="InterPro" id="IPR029058">
    <property type="entry name" value="AB_hydrolase_fold"/>
</dbReference>
<dbReference type="Pfam" id="PF00561">
    <property type="entry name" value="Abhydrolase_1"/>
    <property type="match status" value="1"/>
</dbReference>
<evidence type="ECO:0000313" key="5">
    <source>
        <dbReference type="Proteomes" id="UP000244892"/>
    </source>
</evidence>
<dbReference type="EMBL" id="CP029211">
    <property type="protein sequence ID" value="AWI55390.1"/>
    <property type="molecule type" value="Genomic_DNA"/>
</dbReference>
<evidence type="ECO:0000313" key="4">
    <source>
        <dbReference type="EMBL" id="AWI55390.1"/>
    </source>
</evidence>
<dbReference type="InterPro" id="IPR050261">
    <property type="entry name" value="FrsA_esterase"/>
</dbReference>